<evidence type="ECO:0000313" key="3">
    <source>
        <dbReference type="EMBL" id="PCI24000.1"/>
    </source>
</evidence>
<name>A0A2A4SRM8_9DELT</name>
<evidence type="ECO:0000259" key="2">
    <source>
        <dbReference type="Pfam" id="PF01206"/>
    </source>
</evidence>
<reference evidence="4" key="1">
    <citation type="submission" date="2017-08" db="EMBL/GenBank/DDBJ databases">
        <title>A dynamic microbial community with high functional redundancy inhabits the cold, oxic subseafloor aquifer.</title>
        <authorList>
            <person name="Tully B.J."/>
            <person name="Wheat C.G."/>
            <person name="Glazer B.T."/>
            <person name="Huber J.A."/>
        </authorList>
    </citation>
    <scope>NUCLEOTIDE SEQUENCE [LARGE SCALE GENOMIC DNA]</scope>
</reference>
<comment type="similarity">
    <text evidence="1">Belongs to the sulfur carrier protein TusA family.</text>
</comment>
<dbReference type="EMBL" id="NVSR01000130">
    <property type="protein sequence ID" value="PCI24000.1"/>
    <property type="molecule type" value="Genomic_DNA"/>
</dbReference>
<gene>
    <name evidence="3" type="ORF">COB67_12130</name>
</gene>
<dbReference type="AlphaFoldDB" id="A0A2A4SRM8"/>
<dbReference type="InterPro" id="IPR001455">
    <property type="entry name" value="TusA-like"/>
</dbReference>
<evidence type="ECO:0000256" key="1">
    <source>
        <dbReference type="ARBA" id="ARBA00008984"/>
    </source>
</evidence>
<feature type="non-terminal residue" evidence="3">
    <location>
        <position position="1"/>
    </location>
</feature>
<dbReference type="InterPro" id="IPR036868">
    <property type="entry name" value="TusA-like_sf"/>
</dbReference>
<proteinExistence type="inferred from homology"/>
<evidence type="ECO:0000313" key="4">
    <source>
        <dbReference type="Proteomes" id="UP000218113"/>
    </source>
</evidence>
<protein>
    <recommendedName>
        <fullName evidence="2">UPF0033 domain-containing protein</fullName>
    </recommendedName>
</protein>
<dbReference type="Gene3D" id="3.30.110.40">
    <property type="entry name" value="TusA-like domain"/>
    <property type="match status" value="1"/>
</dbReference>
<organism evidence="3 4">
    <name type="scientific">SAR324 cluster bacterium</name>
    <dbReference type="NCBI Taxonomy" id="2024889"/>
    <lineage>
        <taxon>Bacteria</taxon>
        <taxon>Deltaproteobacteria</taxon>
        <taxon>SAR324 cluster</taxon>
    </lineage>
</organism>
<feature type="domain" description="UPF0033" evidence="2">
    <location>
        <begin position="142"/>
        <end position="209"/>
    </location>
</feature>
<dbReference type="CDD" id="cd00291">
    <property type="entry name" value="SirA_YedF_YeeD"/>
    <property type="match status" value="1"/>
</dbReference>
<dbReference type="SUPFAM" id="SSF64307">
    <property type="entry name" value="SirA-like"/>
    <property type="match status" value="1"/>
</dbReference>
<dbReference type="Proteomes" id="UP000218113">
    <property type="component" value="Unassembled WGS sequence"/>
</dbReference>
<dbReference type="Pfam" id="PF01206">
    <property type="entry name" value="TusA"/>
    <property type="match status" value="1"/>
</dbReference>
<dbReference type="PANTHER" id="PTHR33279">
    <property type="entry name" value="SULFUR CARRIER PROTEIN YEDF-RELATED"/>
    <property type="match status" value="1"/>
</dbReference>
<dbReference type="PANTHER" id="PTHR33279:SF19">
    <property type="entry name" value="SSL1707 PROTEIN"/>
    <property type="match status" value="1"/>
</dbReference>
<comment type="caution">
    <text evidence="3">The sequence shown here is derived from an EMBL/GenBank/DDBJ whole genome shotgun (WGS) entry which is preliminary data.</text>
</comment>
<accession>A0A2A4SRM8</accession>
<sequence>KQLESGEALSNPKEQVLAQVLHHAAHSLLVTRGIESNSPAKTYEMFQQHFIRAGLIPKSFQALISLAQAEDDQALLSQEALIYELADQMKELYDGMDDTLQFKVSASQSATAQVEAKAPVAESKAAPLETIEQAAETDVFKDFKGVSCPMNFVKTKLALAPMVAGQTLAILLDDGAPIENVPNSVKLEGHTILEQKQLTDGSWSVVIQKS</sequence>